<evidence type="ECO:0000313" key="4">
    <source>
        <dbReference type="EMBL" id="CEM54526.1"/>
    </source>
</evidence>
<dbReference type="Gene3D" id="3.90.780.10">
    <property type="entry name" value="5'-Nucleotidase, C-terminal domain"/>
    <property type="match status" value="1"/>
</dbReference>
<dbReference type="InterPro" id="IPR008334">
    <property type="entry name" value="5'-Nucleotdase_C"/>
</dbReference>
<dbReference type="EMBL" id="CDMZ01005795">
    <property type="protein sequence ID" value="CEM54526.1"/>
    <property type="molecule type" value="Genomic_DNA"/>
</dbReference>
<dbReference type="InterPro" id="IPR036907">
    <property type="entry name" value="5'-Nucleotdase_C_sf"/>
</dbReference>
<dbReference type="GO" id="GO:0008253">
    <property type="term" value="F:5'-nucleotidase activity"/>
    <property type="evidence" value="ECO:0007669"/>
    <property type="project" value="TreeGrafter"/>
</dbReference>
<dbReference type="GO" id="GO:0009166">
    <property type="term" value="P:nucleotide catabolic process"/>
    <property type="evidence" value="ECO:0007669"/>
    <property type="project" value="InterPro"/>
</dbReference>
<dbReference type="Pfam" id="PF02872">
    <property type="entry name" value="5_nucleotid_C"/>
    <property type="match status" value="1"/>
</dbReference>
<name>A0A0G4IBQ6_9ALVE</name>
<dbReference type="SUPFAM" id="SSF56300">
    <property type="entry name" value="Metallo-dependent phosphatases"/>
    <property type="match status" value="1"/>
</dbReference>
<dbReference type="GO" id="GO:0000166">
    <property type="term" value="F:nucleotide binding"/>
    <property type="evidence" value="ECO:0007669"/>
    <property type="project" value="UniProtKB-KW"/>
</dbReference>
<keyword evidence="2" id="KW-0547">Nucleotide-binding</keyword>
<dbReference type="SUPFAM" id="SSF55816">
    <property type="entry name" value="5'-nucleotidase (syn. UDP-sugar hydrolase), C-terminal domain"/>
    <property type="match status" value="1"/>
</dbReference>
<organism evidence="4">
    <name type="scientific">Chromera velia CCMP2878</name>
    <dbReference type="NCBI Taxonomy" id="1169474"/>
    <lineage>
        <taxon>Eukaryota</taxon>
        <taxon>Sar</taxon>
        <taxon>Alveolata</taxon>
        <taxon>Colpodellida</taxon>
        <taxon>Chromeraceae</taxon>
        <taxon>Chromera</taxon>
    </lineage>
</organism>
<dbReference type="InterPro" id="IPR006179">
    <property type="entry name" value="5_nucleotidase/apyrase"/>
</dbReference>
<sequence length="387" mass="42147">MPVGPEATTTFLPSELLNHNTTQIAAVIQIQVDDLISQGVNKIILLSYLGYEKDLELIPLLVGVDIVLGAHTHTLLSDNLTEASAGSERSFDDRYFFSGAYLTKLVEADGARVCLSHILEFANALGVLDVDFDAQGLITSCKGTTKIPFELTRDLNFTDEARLRLSEFPGVTFVEMTENTTIKNQIDNFRNQLPVASQTVIVIASDNVCHTRGFTDDFNCPGGTVLKTTSQVMYHVCEAFVQAVPPANVYIFHAKGVRTDVLQGNITISDVFSVLPFDNTLIYATSTGAEIKQTLEEAYSFFLDLGGGSGSQPSAFGLRWAVDLTASNGNRATNIKIDREGDGMFVALIDSDEVLVVTSSFLARGRDGFVTFGQTAFANQLNMVRRL</sequence>
<dbReference type="GO" id="GO:0008768">
    <property type="term" value="F:UDP-sugar diphosphatase activity"/>
    <property type="evidence" value="ECO:0007669"/>
    <property type="project" value="TreeGrafter"/>
</dbReference>
<dbReference type="PANTHER" id="PTHR11575">
    <property type="entry name" value="5'-NUCLEOTIDASE-RELATED"/>
    <property type="match status" value="1"/>
</dbReference>
<dbReference type="VEuPathDB" id="CryptoDB:Cvel_12852"/>
<proteinExistence type="inferred from homology"/>
<evidence type="ECO:0000256" key="1">
    <source>
        <dbReference type="ARBA" id="ARBA00006654"/>
    </source>
</evidence>
<comment type="similarity">
    <text evidence="1 2">Belongs to the 5'-nucleotidase family.</text>
</comment>
<feature type="domain" description="5'-Nucleotidase C-terminal" evidence="3">
    <location>
        <begin position="233"/>
        <end position="372"/>
    </location>
</feature>
<dbReference type="AlphaFoldDB" id="A0A0G4IBQ6"/>
<dbReference type="Gene3D" id="3.60.21.10">
    <property type="match status" value="1"/>
</dbReference>
<dbReference type="PRINTS" id="PR01607">
    <property type="entry name" value="APYRASEFAMLY"/>
</dbReference>
<dbReference type="PANTHER" id="PTHR11575:SF24">
    <property type="entry name" value="5'-NUCLEOTIDASE"/>
    <property type="match status" value="1"/>
</dbReference>
<reference evidence="4" key="1">
    <citation type="submission" date="2014-11" db="EMBL/GenBank/DDBJ databases">
        <authorList>
            <person name="Otto D Thomas"/>
            <person name="Naeem Raeece"/>
        </authorList>
    </citation>
    <scope>NUCLEOTIDE SEQUENCE</scope>
</reference>
<dbReference type="InterPro" id="IPR029052">
    <property type="entry name" value="Metallo-depent_PP-like"/>
</dbReference>
<evidence type="ECO:0000256" key="2">
    <source>
        <dbReference type="RuleBase" id="RU362119"/>
    </source>
</evidence>
<gene>
    <name evidence="4" type="ORF">Cvel_12852</name>
</gene>
<evidence type="ECO:0000259" key="3">
    <source>
        <dbReference type="Pfam" id="PF02872"/>
    </source>
</evidence>
<protein>
    <recommendedName>
        <fullName evidence="3">5'-Nucleotidase C-terminal domain-containing protein</fullName>
    </recommendedName>
</protein>
<keyword evidence="2" id="KW-0378">Hydrolase</keyword>
<accession>A0A0G4IBQ6</accession>